<dbReference type="InterPro" id="IPR013783">
    <property type="entry name" value="Ig-like_fold"/>
</dbReference>
<reference evidence="2" key="2">
    <citation type="submission" date="2025-08" db="UniProtKB">
        <authorList>
            <consortium name="Ensembl"/>
        </authorList>
    </citation>
    <scope>IDENTIFICATION</scope>
</reference>
<dbReference type="SMART" id="SM00408">
    <property type="entry name" value="IGc2"/>
    <property type="match status" value="1"/>
</dbReference>
<keyword evidence="3" id="KW-1185">Reference proteome</keyword>
<dbReference type="Gene3D" id="2.60.40.10">
    <property type="entry name" value="Immunoglobulins"/>
    <property type="match status" value="1"/>
</dbReference>
<dbReference type="PROSITE" id="PS50835">
    <property type="entry name" value="IG_LIKE"/>
    <property type="match status" value="1"/>
</dbReference>
<evidence type="ECO:0000313" key="3">
    <source>
        <dbReference type="Proteomes" id="UP000314982"/>
    </source>
</evidence>
<accession>A0A4W5PUV3</accession>
<dbReference type="SMART" id="SM00409">
    <property type="entry name" value="IG"/>
    <property type="match status" value="1"/>
</dbReference>
<dbReference type="PANTHER" id="PTHR47633">
    <property type="entry name" value="IMMUNOGLOBULIN"/>
    <property type="match status" value="1"/>
</dbReference>
<dbReference type="InterPro" id="IPR036179">
    <property type="entry name" value="Ig-like_dom_sf"/>
</dbReference>
<dbReference type="InterPro" id="IPR003599">
    <property type="entry name" value="Ig_sub"/>
</dbReference>
<dbReference type="GeneTree" id="ENSGT00940000153441"/>
<reference evidence="2" key="3">
    <citation type="submission" date="2025-09" db="UniProtKB">
        <authorList>
            <consortium name="Ensembl"/>
        </authorList>
    </citation>
    <scope>IDENTIFICATION</scope>
</reference>
<evidence type="ECO:0000259" key="1">
    <source>
        <dbReference type="PROSITE" id="PS50835"/>
    </source>
</evidence>
<feature type="domain" description="Ig-like" evidence="1">
    <location>
        <begin position="71"/>
        <end position="159"/>
    </location>
</feature>
<protein>
    <recommendedName>
        <fullName evidence="1">Ig-like domain-containing protein</fullName>
    </recommendedName>
</protein>
<sequence>EQQHIGAQLIGEQQHIGAQLIGEQQHIGAQLIGEQQHIGAQLIGEQQHSGAQLIGEKLSGAKSVDGDLSLPHFTQKLKSQEVAEGHTIRLECRVAGKPQPLVRWFCEGRELHHCPDIQIWRDGALHTLVIAEAFEDDTGRYTCVASNSLGADNTSAEVYIQGASSSDSEGEGSVSKSRSGAMPQYVCVCVCMNVCVCACLCLSMNLSPPLTL</sequence>
<proteinExistence type="predicted"/>
<dbReference type="Proteomes" id="UP000314982">
    <property type="component" value="Unassembled WGS sequence"/>
</dbReference>
<dbReference type="InterPro" id="IPR007110">
    <property type="entry name" value="Ig-like_dom"/>
</dbReference>
<evidence type="ECO:0000313" key="2">
    <source>
        <dbReference type="Ensembl" id="ENSHHUP00000065400.1"/>
    </source>
</evidence>
<dbReference type="FunFam" id="2.60.40.10:FF:002203">
    <property type="entry name" value="Titin, tandem duplicate 1"/>
    <property type="match status" value="1"/>
</dbReference>
<name>A0A4W5PUV3_9TELE</name>
<dbReference type="GO" id="GO:0004672">
    <property type="term" value="F:protein kinase activity"/>
    <property type="evidence" value="ECO:0007669"/>
    <property type="project" value="TreeGrafter"/>
</dbReference>
<dbReference type="STRING" id="62062.ENSHHUP00000065400"/>
<dbReference type="InterPro" id="IPR013098">
    <property type="entry name" value="Ig_I-set"/>
</dbReference>
<dbReference type="AlphaFoldDB" id="A0A4W5PUV3"/>
<dbReference type="Ensembl" id="ENSHHUT00000067615.1">
    <property type="protein sequence ID" value="ENSHHUP00000065400.1"/>
    <property type="gene ID" value="ENSHHUG00000038608.1"/>
</dbReference>
<dbReference type="Pfam" id="PF07679">
    <property type="entry name" value="I-set"/>
    <property type="match status" value="1"/>
</dbReference>
<dbReference type="SUPFAM" id="SSF48726">
    <property type="entry name" value="Immunoglobulin"/>
    <property type="match status" value="1"/>
</dbReference>
<reference evidence="3" key="1">
    <citation type="submission" date="2018-06" db="EMBL/GenBank/DDBJ databases">
        <title>Genome assembly of Danube salmon.</title>
        <authorList>
            <person name="Macqueen D.J."/>
            <person name="Gundappa M.K."/>
        </authorList>
    </citation>
    <scope>NUCLEOTIDE SEQUENCE [LARGE SCALE GENOMIC DNA]</scope>
</reference>
<organism evidence="2 3">
    <name type="scientific">Hucho hucho</name>
    <name type="common">huchen</name>
    <dbReference type="NCBI Taxonomy" id="62062"/>
    <lineage>
        <taxon>Eukaryota</taxon>
        <taxon>Metazoa</taxon>
        <taxon>Chordata</taxon>
        <taxon>Craniata</taxon>
        <taxon>Vertebrata</taxon>
        <taxon>Euteleostomi</taxon>
        <taxon>Actinopterygii</taxon>
        <taxon>Neopterygii</taxon>
        <taxon>Teleostei</taxon>
        <taxon>Protacanthopterygii</taxon>
        <taxon>Salmoniformes</taxon>
        <taxon>Salmonidae</taxon>
        <taxon>Salmoninae</taxon>
        <taxon>Hucho</taxon>
    </lineage>
</organism>
<dbReference type="InterPro" id="IPR003598">
    <property type="entry name" value="Ig_sub2"/>
</dbReference>
<dbReference type="PANTHER" id="PTHR47633:SF4">
    <property type="entry name" value="MYOPALLADIN ISOFORM X1"/>
    <property type="match status" value="1"/>
</dbReference>